<dbReference type="InterPro" id="IPR000182">
    <property type="entry name" value="GNAT_dom"/>
</dbReference>
<dbReference type="InterPro" id="IPR050832">
    <property type="entry name" value="Bact_Acetyltransf"/>
</dbReference>
<organism evidence="4 5">
    <name type="scientific">Microcella pacifica</name>
    <dbReference type="NCBI Taxonomy" id="2591847"/>
    <lineage>
        <taxon>Bacteria</taxon>
        <taxon>Bacillati</taxon>
        <taxon>Actinomycetota</taxon>
        <taxon>Actinomycetes</taxon>
        <taxon>Micrococcales</taxon>
        <taxon>Microbacteriaceae</taxon>
        <taxon>Microcella</taxon>
    </lineage>
</organism>
<accession>A0A9E5MIG1</accession>
<sequence>MMENDRRPLHDRVRARPALELPSGPQGFRWRTLRDTDAPLLTVLAERMSVRDHPSWSESLEEVEDQLGRSWFRPATDGVLCEGPDGAPVAYGTVTMPPDPESLVRVFLGGGVDPVHRSRGIGRELLAWQHERARQLLASSPSTLPAWVMSHAADLAPEHGALLRRQGFEAARYFTTLECEVARHANQAAPPAPEGVTITPFTAELSERVRRAKNSAFVDHWGSQPAGVEQWESMVGLSSFRPDLSRIALVDDEVVGFVTTEVNEDDWERQGFSSGYIGLVGTVRPWRRRGLASALLGAVLEAYSLEGLERAVLDVDTESPTGALGVYTALGFTPTTRDVAYRIAY</sequence>
<dbReference type="OrthoDB" id="9799092at2"/>
<keyword evidence="1" id="KW-0808">Transferase</keyword>
<dbReference type="GO" id="GO:0016747">
    <property type="term" value="F:acyltransferase activity, transferring groups other than amino-acyl groups"/>
    <property type="evidence" value="ECO:0007669"/>
    <property type="project" value="InterPro"/>
</dbReference>
<dbReference type="Pfam" id="PF00583">
    <property type="entry name" value="Acetyltransf_1"/>
    <property type="match status" value="1"/>
</dbReference>
<evidence type="ECO:0000256" key="2">
    <source>
        <dbReference type="ARBA" id="ARBA00023315"/>
    </source>
</evidence>
<protein>
    <submittedName>
        <fullName evidence="4">GNAT family N-acetyltransferase</fullName>
    </submittedName>
</protein>
<proteinExistence type="predicted"/>
<name>A0A9E5MIG1_9MICO</name>
<dbReference type="PANTHER" id="PTHR43877">
    <property type="entry name" value="AMINOALKYLPHOSPHONATE N-ACETYLTRANSFERASE-RELATED-RELATED"/>
    <property type="match status" value="1"/>
</dbReference>
<evidence type="ECO:0000313" key="4">
    <source>
        <dbReference type="EMBL" id="NHF63680.1"/>
    </source>
</evidence>
<keyword evidence="2" id="KW-0012">Acyltransferase</keyword>
<dbReference type="EMBL" id="VIKT02000019">
    <property type="protein sequence ID" value="NHF63680.1"/>
    <property type="molecule type" value="Genomic_DNA"/>
</dbReference>
<comment type="caution">
    <text evidence="4">The sequence shown here is derived from an EMBL/GenBank/DDBJ whole genome shotgun (WGS) entry which is preliminary data.</text>
</comment>
<dbReference type="InterPro" id="IPR016181">
    <property type="entry name" value="Acyl_CoA_acyltransferase"/>
</dbReference>
<evidence type="ECO:0000313" key="5">
    <source>
        <dbReference type="Proteomes" id="UP000818266"/>
    </source>
</evidence>
<feature type="domain" description="N-acetyltransferase" evidence="3">
    <location>
        <begin position="28"/>
        <end position="193"/>
    </location>
</feature>
<evidence type="ECO:0000259" key="3">
    <source>
        <dbReference type="PROSITE" id="PS51186"/>
    </source>
</evidence>
<dbReference type="PROSITE" id="PS51186">
    <property type="entry name" value="GNAT"/>
    <property type="match status" value="2"/>
</dbReference>
<dbReference type="Proteomes" id="UP000818266">
    <property type="component" value="Unassembled WGS sequence"/>
</dbReference>
<gene>
    <name evidence="4" type="ORF">FK219_010615</name>
</gene>
<dbReference type="CDD" id="cd04301">
    <property type="entry name" value="NAT_SF"/>
    <property type="match status" value="2"/>
</dbReference>
<reference evidence="4 5" key="1">
    <citation type="submission" date="2020-03" db="EMBL/GenBank/DDBJ databases">
        <title>Chryseoglobus sp. isolated from a deep-sea seamount.</title>
        <authorList>
            <person name="Zhang D.-C."/>
        </authorList>
    </citation>
    <scope>NUCLEOTIDE SEQUENCE [LARGE SCALE GENOMIC DNA]</scope>
    <source>
        <strain evidence="4 5">KN1116</strain>
    </source>
</reference>
<keyword evidence="5" id="KW-1185">Reference proteome</keyword>
<dbReference type="Gene3D" id="3.40.630.30">
    <property type="match status" value="1"/>
</dbReference>
<dbReference type="SUPFAM" id="SSF55729">
    <property type="entry name" value="Acyl-CoA N-acyltransferases (Nat)"/>
    <property type="match status" value="2"/>
</dbReference>
<feature type="domain" description="N-acetyltransferase" evidence="3">
    <location>
        <begin position="196"/>
        <end position="345"/>
    </location>
</feature>
<evidence type="ECO:0000256" key="1">
    <source>
        <dbReference type="ARBA" id="ARBA00022679"/>
    </source>
</evidence>
<dbReference type="AlphaFoldDB" id="A0A9E5MIG1"/>